<keyword evidence="2" id="KW-0503">Monooxygenase</keyword>
<keyword evidence="1" id="KW-0560">Oxidoreductase</keyword>
<dbReference type="GO" id="GO:0004497">
    <property type="term" value="F:monooxygenase activity"/>
    <property type="evidence" value="ECO:0007669"/>
    <property type="project" value="UniProtKB-KW"/>
</dbReference>
<reference evidence="3" key="2">
    <citation type="submission" date="2023-06" db="EMBL/GenBank/DDBJ databases">
        <authorList>
            <person name="Ma L."/>
            <person name="Liu K.-W."/>
            <person name="Li Z."/>
            <person name="Hsiao Y.-Y."/>
            <person name="Qi Y."/>
            <person name="Fu T."/>
            <person name="Tang G."/>
            <person name="Zhang D."/>
            <person name="Sun W.-H."/>
            <person name="Liu D.-K."/>
            <person name="Li Y."/>
            <person name="Chen G.-Z."/>
            <person name="Liu X.-D."/>
            <person name="Liao X.-Y."/>
            <person name="Jiang Y.-T."/>
            <person name="Yu X."/>
            <person name="Hao Y."/>
            <person name="Huang J."/>
            <person name="Zhao X.-W."/>
            <person name="Ke S."/>
            <person name="Chen Y.-Y."/>
            <person name="Wu W.-L."/>
            <person name="Hsu J.-L."/>
            <person name="Lin Y.-F."/>
            <person name="Huang M.-D."/>
            <person name="Li C.-Y."/>
            <person name="Huang L."/>
            <person name="Wang Z.-W."/>
            <person name="Zhao X."/>
            <person name="Zhong W.-Y."/>
            <person name="Peng D.-H."/>
            <person name="Ahmad S."/>
            <person name="Lan S."/>
            <person name="Zhang J.-S."/>
            <person name="Tsai W.-C."/>
            <person name="Van De Peer Y."/>
            <person name="Liu Z.-J."/>
        </authorList>
    </citation>
    <scope>NUCLEOTIDE SEQUENCE</scope>
    <source>
        <strain evidence="3">SCP</strain>
        <tissue evidence="3">Leaves</tissue>
    </source>
</reference>
<evidence type="ECO:0000313" key="3">
    <source>
        <dbReference type="EMBL" id="KAK1274916.1"/>
    </source>
</evidence>
<organism evidence="3 4">
    <name type="scientific">Acorus gramineus</name>
    <name type="common">Dwarf sweet flag</name>
    <dbReference type="NCBI Taxonomy" id="55184"/>
    <lineage>
        <taxon>Eukaryota</taxon>
        <taxon>Viridiplantae</taxon>
        <taxon>Streptophyta</taxon>
        <taxon>Embryophyta</taxon>
        <taxon>Tracheophyta</taxon>
        <taxon>Spermatophyta</taxon>
        <taxon>Magnoliopsida</taxon>
        <taxon>Liliopsida</taxon>
        <taxon>Acoraceae</taxon>
        <taxon>Acorus</taxon>
    </lineage>
</organism>
<dbReference type="SUPFAM" id="SSF51905">
    <property type="entry name" value="FAD/NAD(P)-binding domain"/>
    <property type="match status" value="1"/>
</dbReference>
<reference evidence="3" key="1">
    <citation type="journal article" date="2023" name="Nat. Commun.">
        <title>Diploid and tetraploid genomes of Acorus and the evolution of monocots.</title>
        <authorList>
            <person name="Ma L."/>
            <person name="Liu K.W."/>
            <person name="Li Z."/>
            <person name="Hsiao Y.Y."/>
            <person name="Qi Y."/>
            <person name="Fu T."/>
            <person name="Tang G.D."/>
            <person name="Zhang D."/>
            <person name="Sun W.H."/>
            <person name="Liu D.K."/>
            <person name="Li Y."/>
            <person name="Chen G.Z."/>
            <person name="Liu X.D."/>
            <person name="Liao X.Y."/>
            <person name="Jiang Y.T."/>
            <person name="Yu X."/>
            <person name="Hao Y."/>
            <person name="Huang J."/>
            <person name="Zhao X.W."/>
            <person name="Ke S."/>
            <person name="Chen Y.Y."/>
            <person name="Wu W.L."/>
            <person name="Hsu J.L."/>
            <person name="Lin Y.F."/>
            <person name="Huang M.D."/>
            <person name="Li C.Y."/>
            <person name="Huang L."/>
            <person name="Wang Z.W."/>
            <person name="Zhao X."/>
            <person name="Zhong W.Y."/>
            <person name="Peng D.H."/>
            <person name="Ahmad S."/>
            <person name="Lan S."/>
            <person name="Zhang J.S."/>
            <person name="Tsai W.C."/>
            <person name="Van de Peer Y."/>
            <person name="Liu Z.J."/>
        </authorList>
    </citation>
    <scope>NUCLEOTIDE SEQUENCE</scope>
    <source>
        <strain evidence="3">SCP</strain>
    </source>
</reference>
<dbReference type="Gene3D" id="3.50.50.60">
    <property type="entry name" value="FAD/NAD(P)-binding domain"/>
    <property type="match status" value="1"/>
</dbReference>
<proteinExistence type="predicted"/>
<dbReference type="AlphaFoldDB" id="A0AAV9BE55"/>
<dbReference type="InterPro" id="IPR044560">
    <property type="entry name" value="MOase"/>
</dbReference>
<evidence type="ECO:0000256" key="1">
    <source>
        <dbReference type="ARBA" id="ARBA00023002"/>
    </source>
</evidence>
<keyword evidence="4" id="KW-1185">Reference proteome</keyword>
<dbReference type="PANTHER" id="PTHR45934:SF2">
    <property type="entry name" value="MONOOXYGENASE 1"/>
    <property type="match status" value="1"/>
</dbReference>
<dbReference type="InterPro" id="IPR036188">
    <property type="entry name" value="FAD/NAD-bd_sf"/>
</dbReference>
<gene>
    <name evidence="3" type="ORF">QJS04_geneDACA016762</name>
</gene>
<comment type="caution">
    <text evidence="3">The sequence shown here is derived from an EMBL/GenBank/DDBJ whole genome shotgun (WGS) entry which is preliminary data.</text>
</comment>
<evidence type="ECO:0008006" key="5">
    <source>
        <dbReference type="Google" id="ProtNLM"/>
    </source>
</evidence>
<dbReference type="EMBL" id="JAUJYN010000003">
    <property type="protein sequence ID" value="KAK1274916.1"/>
    <property type="molecule type" value="Genomic_DNA"/>
</dbReference>
<dbReference type="PANTHER" id="PTHR45934">
    <property type="entry name" value="FAD/NAD(P)-BINDING OXIDOREDUCTASE FAMILY PROTEIN"/>
    <property type="match status" value="1"/>
</dbReference>
<name>A0AAV9BE55_ACOGR</name>
<sequence>MNSSEHEIVIAGGGICGLVTALALHRYEIVDLYDGRQREEPVGKGELRSFKRSDLVHTLANHLSHETILFVQWVISIKTNPEVGFSILHCVDGTVINCKILIGCERVNSIVAKSLGLKAPRNLSTCAIRAYTSYPNGHGFTNEFIRMTRGDGLNDRLNP</sequence>
<accession>A0AAV9BE55</accession>
<evidence type="ECO:0000256" key="2">
    <source>
        <dbReference type="ARBA" id="ARBA00023033"/>
    </source>
</evidence>
<evidence type="ECO:0000313" key="4">
    <source>
        <dbReference type="Proteomes" id="UP001179952"/>
    </source>
</evidence>
<dbReference type="Proteomes" id="UP001179952">
    <property type="component" value="Unassembled WGS sequence"/>
</dbReference>
<protein>
    <recommendedName>
        <fullName evidence="5">FAD-binding domain-containing protein</fullName>
    </recommendedName>
</protein>